<keyword evidence="3" id="KW-1185">Reference proteome</keyword>
<feature type="compositionally biased region" description="Basic and acidic residues" evidence="1">
    <location>
        <begin position="402"/>
        <end position="412"/>
    </location>
</feature>
<gene>
    <name evidence="2" type="ORF">PNOK_0901400</name>
</gene>
<comment type="caution">
    <text evidence="2">The sequence shown here is derived from an EMBL/GenBank/DDBJ whole genome shotgun (WGS) entry which is preliminary data.</text>
</comment>
<feature type="compositionally biased region" description="Low complexity" evidence="1">
    <location>
        <begin position="613"/>
        <end position="623"/>
    </location>
</feature>
<evidence type="ECO:0000256" key="1">
    <source>
        <dbReference type="SAM" id="MobiDB-lite"/>
    </source>
</evidence>
<feature type="compositionally biased region" description="Low complexity" evidence="1">
    <location>
        <begin position="376"/>
        <end position="387"/>
    </location>
</feature>
<dbReference type="EMBL" id="NBII01000010">
    <property type="protein sequence ID" value="PAV15253.1"/>
    <property type="molecule type" value="Genomic_DNA"/>
</dbReference>
<accession>A0A286U6Q3</accession>
<feature type="region of interest" description="Disordered" evidence="1">
    <location>
        <begin position="597"/>
        <end position="1123"/>
    </location>
</feature>
<sequence>MTYDAFKPKFPLDPFSTSSRTRTGTANAHGDKTTGSVGARPPWSIDADILPSITPFLQQERRVILILGQPSLSALTPLYNSPILASSLILIASHRPPALPFSGSCFPSVHTLRLRMPLAVEDVGAPRLLAVLEWALAVAKLWRRAYPGTVPHTQELMEELTPSTKDIKRSVKLGGWGGGTGTAVGEINSFGRLRYSVVPDSSVSMPNSPSASQNNIHQFPTSKSNISLASASSSAANSVPNSAAMQNKAHRRPSIRRFSFSKSSRRQSSLSVGEKEEKESERRPFDAIINFLPTETSSSSGDKERDKAVLKSAILVTTLTRPYLVAPPAFALSSSNLSRSKSKRASLIPGKSDKEVKKARRWTFFKSPSPVNPDGTSVSATSSSTAVDGESPLSRTSASSQEDDKGEVSSHRREILKAQLRSKRSRIIHVLESNNPVTLTSPNSYQSLNILHTNQTTQAQARLIRSIEAFLLSFCFPNSNSKPGPNVNSPAAAAYSMSVPGINVAGGPLEADSKPARPYLMLSRSTGDFISLAPFAEVKAEKGDDEKREWSLIELILSGALEGLDSRDSNASNNEWAAHRAWIGSVKDVVIRTKSGAYTDTEKQSPSTPTQASVRVSDSGSSSNAAKTQTSDDQDKSSKIRHRRKVSPQFAAAMEKRLPTPPEEDEPDSDRRTVTATESGPEPLSERELHTPKVRKHDSEGDVRRRDVEKREQGRRDVERRHESREKRESKDDHRTYRSALALERRITEPRYESDSMKRRERGHDKRRALGHEYDQGRRQEGRTQTRREEREDYTGVGAGKSLISQSRSRPVRTPREREKDYNSLPTPPDSQETIHGRKEEKRSDRYEEERRHRHREVERAKEREKDWERERNRRLEREKRDEERRSHSRTRITSDPSPSPSNPTVSLPSSSGYAPTTSHSTSSSSRTPVATSYAPSTSTNGMTLSAPRIQSSISQDRSSCISTSTKATAGSASVNAPSESTYSETPLYLPTPTSLAISLPPSSYHGPSTRDRRSSGSDHTSRTPTSNSTEINHHYEHATTQSGSSSVSHSSYHSQHHPKESAPVTSHVPHTPSPLSVPIRSESSGTTSEARIPQKPSKLTRRASGPTPSHIPSDHRNPVLKKKRSGWKFWKALNSPIVGA</sequence>
<feature type="compositionally biased region" description="Polar residues" evidence="1">
    <location>
        <begin position="934"/>
        <end position="944"/>
    </location>
</feature>
<protein>
    <submittedName>
        <fullName evidence="2">Uncharacterized protein</fullName>
    </submittedName>
</protein>
<feature type="compositionally biased region" description="Low complexity" evidence="1">
    <location>
        <begin position="256"/>
        <end position="271"/>
    </location>
</feature>
<dbReference type="AlphaFoldDB" id="A0A286U6Q3"/>
<organism evidence="2 3">
    <name type="scientific">Pyrrhoderma noxium</name>
    <dbReference type="NCBI Taxonomy" id="2282107"/>
    <lineage>
        <taxon>Eukaryota</taxon>
        <taxon>Fungi</taxon>
        <taxon>Dikarya</taxon>
        <taxon>Basidiomycota</taxon>
        <taxon>Agaricomycotina</taxon>
        <taxon>Agaricomycetes</taxon>
        <taxon>Hymenochaetales</taxon>
        <taxon>Hymenochaetaceae</taxon>
        <taxon>Pyrrhoderma</taxon>
    </lineage>
</organism>
<dbReference type="STRING" id="2282107.A0A286U6Q3"/>
<feature type="compositionally biased region" description="Low complexity" evidence="1">
    <location>
        <begin position="949"/>
        <end position="974"/>
    </location>
</feature>
<reference evidence="2 3" key="1">
    <citation type="journal article" date="2017" name="Mol. Ecol.">
        <title>Comparative and population genomic landscape of Phellinus noxius: A hypervariable fungus causing root rot in trees.</title>
        <authorList>
            <person name="Chung C.L."/>
            <person name="Lee T.J."/>
            <person name="Akiba M."/>
            <person name="Lee H.H."/>
            <person name="Kuo T.H."/>
            <person name="Liu D."/>
            <person name="Ke H.M."/>
            <person name="Yokoi T."/>
            <person name="Roa M.B."/>
            <person name="Lu M.J."/>
            <person name="Chang Y.Y."/>
            <person name="Ann P.J."/>
            <person name="Tsai J.N."/>
            <person name="Chen C.Y."/>
            <person name="Tzean S.S."/>
            <person name="Ota Y."/>
            <person name="Hattori T."/>
            <person name="Sahashi N."/>
            <person name="Liou R.F."/>
            <person name="Kikuchi T."/>
            <person name="Tsai I.J."/>
        </authorList>
    </citation>
    <scope>NUCLEOTIDE SEQUENCE [LARGE SCALE GENOMIC DNA]</scope>
    <source>
        <strain evidence="2 3">FFPRI411160</strain>
    </source>
</reference>
<evidence type="ECO:0000313" key="3">
    <source>
        <dbReference type="Proteomes" id="UP000217199"/>
    </source>
</evidence>
<feature type="compositionally biased region" description="Basic and acidic residues" evidence="1">
    <location>
        <begin position="684"/>
        <end position="736"/>
    </location>
</feature>
<dbReference type="InParanoid" id="A0A286U6Q3"/>
<feature type="compositionally biased region" description="Basic and acidic residues" evidence="1">
    <location>
        <begin position="1009"/>
        <end position="1022"/>
    </location>
</feature>
<feature type="compositionally biased region" description="Low complexity" evidence="1">
    <location>
        <begin position="903"/>
        <end position="933"/>
    </location>
</feature>
<feature type="compositionally biased region" description="Basic and acidic residues" evidence="1">
    <location>
        <begin position="833"/>
        <end position="886"/>
    </location>
</feature>
<feature type="compositionally biased region" description="Basic and acidic residues" evidence="1">
    <location>
        <begin position="273"/>
        <end position="285"/>
    </location>
</feature>
<proteinExistence type="predicted"/>
<dbReference type="Proteomes" id="UP000217199">
    <property type="component" value="Unassembled WGS sequence"/>
</dbReference>
<feature type="compositionally biased region" description="Polar residues" evidence="1">
    <location>
        <begin position="975"/>
        <end position="985"/>
    </location>
</feature>
<feature type="compositionally biased region" description="Basic and acidic residues" evidence="1">
    <location>
        <begin position="743"/>
        <end position="794"/>
    </location>
</feature>
<feature type="region of interest" description="Disordered" evidence="1">
    <location>
        <begin position="237"/>
        <end position="305"/>
    </location>
</feature>
<feature type="compositionally biased region" description="Polar residues" evidence="1">
    <location>
        <begin position="15"/>
        <end position="26"/>
    </location>
</feature>
<feature type="region of interest" description="Disordered" evidence="1">
    <location>
        <begin position="364"/>
        <end position="412"/>
    </location>
</feature>
<name>A0A286U6Q3_9AGAM</name>
<dbReference type="OrthoDB" id="3265311at2759"/>
<feature type="region of interest" description="Disordered" evidence="1">
    <location>
        <begin position="14"/>
        <end position="38"/>
    </location>
</feature>
<evidence type="ECO:0000313" key="2">
    <source>
        <dbReference type="EMBL" id="PAV15253.1"/>
    </source>
</evidence>
<feature type="compositionally biased region" description="Low complexity" evidence="1">
    <location>
        <begin position="1043"/>
        <end position="1054"/>
    </location>
</feature>